<organism evidence="1 2">
    <name type="scientific">Candidatus Thiomargarita nelsonii</name>
    <dbReference type="NCBI Taxonomy" id="1003181"/>
    <lineage>
        <taxon>Bacteria</taxon>
        <taxon>Pseudomonadati</taxon>
        <taxon>Pseudomonadota</taxon>
        <taxon>Gammaproteobacteria</taxon>
        <taxon>Thiotrichales</taxon>
        <taxon>Thiotrichaceae</taxon>
        <taxon>Thiomargarita</taxon>
    </lineage>
</organism>
<protein>
    <submittedName>
        <fullName evidence="1">Uncharacterized protein</fullName>
    </submittedName>
</protein>
<evidence type="ECO:0000313" key="1">
    <source>
        <dbReference type="EMBL" id="KHD08431.1"/>
    </source>
</evidence>
<comment type="caution">
    <text evidence="1">The sequence shown here is derived from an EMBL/GenBank/DDBJ whole genome shotgun (WGS) entry which is preliminary data.</text>
</comment>
<dbReference type="EMBL" id="JSZA02000048">
    <property type="protein sequence ID" value="KHD08431.1"/>
    <property type="molecule type" value="Genomic_DNA"/>
</dbReference>
<reference evidence="1 2" key="1">
    <citation type="journal article" date="2016" name="Front. Microbiol.">
        <title>Single-Cell (Meta-)Genomics of a Dimorphic Candidatus Thiomargarita nelsonii Reveals Genomic Plasticity.</title>
        <authorList>
            <person name="Flood B.E."/>
            <person name="Fliss P."/>
            <person name="Jones D.S."/>
            <person name="Dick G.J."/>
            <person name="Jain S."/>
            <person name="Kaster A.K."/>
            <person name="Winkel M."/>
            <person name="Mussmann M."/>
            <person name="Bailey J."/>
        </authorList>
    </citation>
    <scope>NUCLEOTIDE SEQUENCE [LARGE SCALE GENOMIC DNA]</scope>
    <source>
        <strain evidence="1">Hydrate Ridge</strain>
    </source>
</reference>
<sequence>MGGIILDAAEAVLVEVTQEWITRCINGNCALSFYKTPPVYEKNFNHPLYKRAVSQRGLCETIEHPNGQVAVQLTEEQQLRRFETLHQYLVDNKIRVKLVTDEVSHLVTSKMPVDDLFSLDYMVIDIGERRRHYEKMIEITGVSLFEQWYG</sequence>
<dbReference type="Proteomes" id="UP000030428">
    <property type="component" value="Unassembled WGS sequence"/>
</dbReference>
<evidence type="ECO:0000313" key="2">
    <source>
        <dbReference type="Proteomes" id="UP000030428"/>
    </source>
</evidence>
<gene>
    <name evidence="1" type="ORF">PN36_14260</name>
</gene>
<accession>A0A0A6S209</accession>
<name>A0A0A6S209_9GAMM</name>
<keyword evidence="2" id="KW-1185">Reference proteome</keyword>
<dbReference type="AlphaFoldDB" id="A0A0A6S209"/>
<proteinExistence type="predicted"/>